<name>A0AAV3PVX1_LITER</name>
<reference evidence="1 2" key="1">
    <citation type="submission" date="2024-01" db="EMBL/GenBank/DDBJ databases">
        <title>The complete chloroplast genome sequence of Lithospermum erythrorhizon: insights into the phylogenetic relationship among Boraginaceae species and the maternal lineages of purple gromwells.</title>
        <authorList>
            <person name="Okada T."/>
            <person name="Watanabe K."/>
        </authorList>
    </citation>
    <scope>NUCLEOTIDE SEQUENCE [LARGE SCALE GENOMIC DNA]</scope>
</reference>
<comment type="caution">
    <text evidence="1">The sequence shown here is derived from an EMBL/GenBank/DDBJ whole genome shotgun (WGS) entry which is preliminary data.</text>
</comment>
<evidence type="ECO:0000313" key="2">
    <source>
        <dbReference type="Proteomes" id="UP001454036"/>
    </source>
</evidence>
<proteinExistence type="predicted"/>
<dbReference type="EMBL" id="BAABME010018508">
    <property type="protein sequence ID" value="GAA0154077.1"/>
    <property type="molecule type" value="Genomic_DNA"/>
</dbReference>
<gene>
    <name evidence="1" type="ORF">LIER_37798</name>
</gene>
<protein>
    <submittedName>
        <fullName evidence="1">Uncharacterized protein</fullName>
    </submittedName>
</protein>
<dbReference type="AlphaFoldDB" id="A0AAV3PVX1"/>
<dbReference type="Proteomes" id="UP001454036">
    <property type="component" value="Unassembled WGS sequence"/>
</dbReference>
<keyword evidence="2" id="KW-1185">Reference proteome</keyword>
<evidence type="ECO:0000313" key="1">
    <source>
        <dbReference type="EMBL" id="GAA0154077.1"/>
    </source>
</evidence>
<organism evidence="1 2">
    <name type="scientific">Lithospermum erythrorhizon</name>
    <name type="common">Purple gromwell</name>
    <name type="synonym">Lithospermum officinale var. erythrorhizon</name>
    <dbReference type="NCBI Taxonomy" id="34254"/>
    <lineage>
        <taxon>Eukaryota</taxon>
        <taxon>Viridiplantae</taxon>
        <taxon>Streptophyta</taxon>
        <taxon>Embryophyta</taxon>
        <taxon>Tracheophyta</taxon>
        <taxon>Spermatophyta</taxon>
        <taxon>Magnoliopsida</taxon>
        <taxon>eudicotyledons</taxon>
        <taxon>Gunneridae</taxon>
        <taxon>Pentapetalae</taxon>
        <taxon>asterids</taxon>
        <taxon>lamiids</taxon>
        <taxon>Boraginales</taxon>
        <taxon>Boraginaceae</taxon>
        <taxon>Boraginoideae</taxon>
        <taxon>Lithospermeae</taxon>
        <taxon>Lithospermum</taxon>
    </lineage>
</organism>
<accession>A0AAV3PVX1</accession>
<sequence>MRFHKLVIVNQDEITHNEVENNVTPNEVDKNVVSDSLPDTNVLDVMHDTLANSNVVPTSDVAHAFNGAPDSNILPDYQS</sequence>